<dbReference type="PANTHER" id="PTHR46502">
    <property type="entry name" value="C2 DOMAIN-CONTAINING"/>
    <property type="match status" value="1"/>
</dbReference>
<reference evidence="5 6" key="1">
    <citation type="journal article" date="2018" name="MBio">
        <title>Comparative Genomics Reveals the Core Gene Toolbox for the Fungus-Insect Symbiosis.</title>
        <authorList>
            <person name="Wang Y."/>
            <person name="Stata M."/>
            <person name="Wang W."/>
            <person name="Stajich J.E."/>
            <person name="White M.M."/>
            <person name="Moncalvo J.M."/>
        </authorList>
    </citation>
    <scope>NUCLEOTIDE SEQUENCE [LARGE SCALE GENOMIC DNA]</scope>
    <source>
        <strain evidence="5 6">SWE-8-4</strain>
    </source>
</reference>
<dbReference type="Gene3D" id="2.60.40.150">
    <property type="entry name" value="C2 domain"/>
    <property type="match status" value="1"/>
</dbReference>
<feature type="compositionally biased region" description="Polar residues" evidence="3">
    <location>
        <begin position="378"/>
        <end position="391"/>
    </location>
</feature>
<feature type="domain" description="C2" evidence="4">
    <location>
        <begin position="3"/>
        <end position="119"/>
    </location>
</feature>
<keyword evidence="2" id="KW-0106">Calcium</keyword>
<name>A0A2T9Y871_9FUNG</name>
<dbReference type="OrthoDB" id="270970at2759"/>
<dbReference type="SUPFAM" id="SSF49562">
    <property type="entry name" value="C2 domain (Calcium/lipid-binding domain, CaLB)"/>
    <property type="match status" value="1"/>
</dbReference>
<organism evidence="5 6">
    <name type="scientific">Smittium simulii</name>
    <dbReference type="NCBI Taxonomy" id="133385"/>
    <lineage>
        <taxon>Eukaryota</taxon>
        <taxon>Fungi</taxon>
        <taxon>Fungi incertae sedis</taxon>
        <taxon>Zoopagomycota</taxon>
        <taxon>Kickxellomycotina</taxon>
        <taxon>Harpellomycetes</taxon>
        <taxon>Harpellales</taxon>
        <taxon>Legeriomycetaceae</taxon>
        <taxon>Smittium</taxon>
    </lineage>
</organism>
<feature type="compositionally biased region" description="Polar residues" evidence="3">
    <location>
        <begin position="180"/>
        <end position="190"/>
    </location>
</feature>
<comment type="caution">
    <text evidence="5">The sequence shown here is derived from an EMBL/GenBank/DDBJ whole genome shotgun (WGS) entry which is preliminary data.</text>
</comment>
<evidence type="ECO:0000256" key="2">
    <source>
        <dbReference type="ARBA" id="ARBA00022837"/>
    </source>
</evidence>
<evidence type="ECO:0000313" key="6">
    <source>
        <dbReference type="Proteomes" id="UP000245383"/>
    </source>
</evidence>
<protein>
    <recommendedName>
        <fullName evidence="4">C2 domain-containing protein</fullName>
    </recommendedName>
</protein>
<dbReference type="EMBL" id="MBFR01000376">
    <property type="protein sequence ID" value="PVU88533.1"/>
    <property type="molecule type" value="Genomic_DNA"/>
</dbReference>
<feature type="region of interest" description="Disordered" evidence="3">
    <location>
        <begin position="378"/>
        <end position="408"/>
    </location>
</feature>
<keyword evidence="1" id="KW-0479">Metal-binding</keyword>
<dbReference type="Pfam" id="PF00168">
    <property type="entry name" value="C2"/>
    <property type="match status" value="1"/>
</dbReference>
<dbReference type="Proteomes" id="UP000245383">
    <property type="component" value="Unassembled WGS sequence"/>
</dbReference>
<proteinExistence type="predicted"/>
<accession>A0A2T9Y871</accession>
<dbReference type="AlphaFoldDB" id="A0A2T9Y871"/>
<feature type="region of interest" description="Disordered" evidence="3">
    <location>
        <begin position="163"/>
        <end position="190"/>
    </location>
</feature>
<dbReference type="InterPro" id="IPR035892">
    <property type="entry name" value="C2_domain_sf"/>
</dbReference>
<evidence type="ECO:0000256" key="3">
    <source>
        <dbReference type="SAM" id="MobiDB-lite"/>
    </source>
</evidence>
<dbReference type="GO" id="GO:0046872">
    <property type="term" value="F:metal ion binding"/>
    <property type="evidence" value="ECO:0007669"/>
    <property type="project" value="UniProtKB-KW"/>
</dbReference>
<evidence type="ECO:0000256" key="1">
    <source>
        <dbReference type="ARBA" id="ARBA00022723"/>
    </source>
</evidence>
<dbReference type="STRING" id="133385.A0A2T9Y871"/>
<evidence type="ECO:0000259" key="4">
    <source>
        <dbReference type="PROSITE" id="PS50004"/>
    </source>
</evidence>
<evidence type="ECO:0000313" key="5">
    <source>
        <dbReference type="EMBL" id="PVU88533.1"/>
    </source>
</evidence>
<dbReference type="PANTHER" id="PTHR46502:SF2">
    <property type="entry name" value="16 KDA PHLOEM PROTEIN 2"/>
    <property type="match status" value="1"/>
</dbReference>
<dbReference type="SMART" id="SM00239">
    <property type="entry name" value="C2"/>
    <property type="match status" value="1"/>
</dbReference>
<dbReference type="InterPro" id="IPR000008">
    <property type="entry name" value="C2_dom"/>
</dbReference>
<sequence length="639" mass="72698">MSSSNQASKSSSSKQLFHEGKLEVNVIQAKNLPAADRLSKKDTYVELTINNLSKKSLIDHKGGYNPRWNDKIMFEVAGIGKNSMLLRIKEAGKVFGEEICSCAINLTRIYEEEEFDGWYPLIKKDKAAGFIYLEFTFIPKDGRKKQSRIQQIESLTVVPTAAPPISTKSNFQPSAPPPVNSTQPNSHDAPATQFSALSLTNDYTNSFNNTSKYQSSTANSQKYNQYQPPSLSQALQLENSKASIKSKIPDYASNYALINGKKPLPSKPNIQTFNYNATLKHTNNYNTPIQVVLQNLKDKPESSIRTDTINSRRHSIGSVCHDPQPTIHIFNNSSDRRHSHRLSDLQFNTSFKNQDSQNIYYQQVLNYPYNSDLNDQYHSQYDSDQNFSQNPVPHPNFAQYNNSSPFSKALPLPPNVSNILAHRHTSSDMVNQNNLNYDSSDELIIVNNLSYNSPYDYQNEQIFDDNSALLTAPARPLPVPPSHKKLSNATFFNQEQNININYSSDDDNITTVNQINPFMEVNHLPPNSLPSYPPQSIINLAKIQNSSVNTNYHQFKPSAPQLPDILDYEKEIYSASYNPNSQHNHYIHTIDQRRQHSQPHHLPKNNSSRLYAHQISRNENFSESHRNKLNAIYSKNEYY</sequence>
<dbReference type="PROSITE" id="PS50004">
    <property type="entry name" value="C2"/>
    <property type="match status" value="1"/>
</dbReference>
<gene>
    <name evidence="5" type="ORF">BB561_005796</name>
</gene>
<keyword evidence="6" id="KW-1185">Reference proteome</keyword>